<dbReference type="InParanoid" id="G5B2E9"/>
<name>G5B2E9_HETGA</name>
<feature type="compositionally biased region" description="Acidic residues" evidence="5">
    <location>
        <begin position="129"/>
        <end position="145"/>
    </location>
</feature>
<gene>
    <name evidence="6" type="ORF">GW7_10674</name>
</gene>
<dbReference type="EMBL" id="JH168130">
    <property type="protein sequence ID" value="EHB03461.1"/>
    <property type="molecule type" value="Genomic_DNA"/>
</dbReference>
<dbReference type="GO" id="GO:0032757">
    <property type="term" value="P:positive regulation of interleukin-8 production"/>
    <property type="evidence" value="ECO:0007669"/>
    <property type="project" value="TreeGrafter"/>
</dbReference>
<accession>G5B2E9</accession>
<dbReference type="Proteomes" id="UP000006813">
    <property type="component" value="Unassembled WGS sequence"/>
</dbReference>
<evidence type="ECO:0000313" key="7">
    <source>
        <dbReference type="Proteomes" id="UP000006813"/>
    </source>
</evidence>
<organism evidence="6 7">
    <name type="scientific">Heterocephalus glaber</name>
    <name type="common">Naked mole rat</name>
    <dbReference type="NCBI Taxonomy" id="10181"/>
    <lineage>
        <taxon>Eukaryota</taxon>
        <taxon>Metazoa</taxon>
        <taxon>Chordata</taxon>
        <taxon>Craniata</taxon>
        <taxon>Vertebrata</taxon>
        <taxon>Euteleostomi</taxon>
        <taxon>Mammalia</taxon>
        <taxon>Eutheria</taxon>
        <taxon>Euarchontoglires</taxon>
        <taxon>Glires</taxon>
        <taxon>Rodentia</taxon>
        <taxon>Hystricomorpha</taxon>
        <taxon>Bathyergidae</taxon>
        <taxon>Heterocephalus</taxon>
    </lineage>
</organism>
<dbReference type="PANTHER" id="PTHR14338">
    <property type="entry name" value="ACTIN FILAMENT-ASSOCIATED PROTEIN 1 FAMILY MEMBER"/>
    <property type="match status" value="1"/>
</dbReference>
<reference evidence="6 7" key="1">
    <citation type="journal article" date="2011" name="Nature">
        <title>Genome sequencing reveals insights into physiology and longevity of the naked mole rat.</title>
        <authorList>
            <person name="Kim E.B."/>
            <person name="Fang X."/>
            <person name="Fushan A.A."/>
            <person name="Huang Z."/>
            <person name="Lobanov A.V."/>
            <person name="Han L."/>
            <person name="Marino S.M."/>
            <person name="Sun X."/>
            <person name="Turanov A.A."/>
            <person name="Yang P."/>
            <person name="Yim S.H."/>
            <person name="Zhao X."/>
            <person name="Kasaikina M.V."/>
            <person name="Stoletzki N."/>
            <person name="Peng C."/>
            <person name="Polak P."/>
            <person name="Xiong Z."/>
            <person name="Kiezun A."/>
            <person name="Zhu Y."/>
            <person name="Chen Y."/>
            <person name="Kryukov G.V."/>
            <person name="Zhang Q."/>
            <person name="Peshkin L."/>
            <person name="Yang L."/>
            <person name="Bronson R.T."/>
            <person name="Buffenstein R."/>
            <person name="Wang B."/>
            <person name="Han C."/>
            <person name="Li Q."/>
            <person name="Chen L."/>
            <person name="Zhao W."/>
            <person name="Sunyaev S.R."/>
            <person name="Park T.J."/>
            <person name="Zhang G."/>
            <person name="Wang J."/>
            <person name="Gladyshev V.N."/>
        </authorList>
    </citation>
    <scope>NUCLEOTIDE SEQUENCE [LARGE SCALE GENOMIC DNA]</scope>
</reference>
<keyword evidence="3" id="KW-0677">Repeat</keyword>
<sequence length="166" mass="18771">MKPRKGNRSNVGLEALGQLLMELHDFLRILAQENLSSTAVIKSGLEDLLQLYTKSSSSDEEYIYINTVTANNQQNAESQDKVFRKKETNRQQSQHSLVPQKSLPDFPPFKMIPEQKHLGVPKIKSPEGYYEEDEPYDTSVSEDGEAMSTSYKSYEEEESSEGKSAS</sequence>
<dbReference type="GO" id="GO:0007346">
    <property type="term" value="P:regulation of mitotic cell cycle"/>
    <property type="evidence" value="ECO:0007669"/>
    <property type="project" value="TreeGrafter"/>
</dbReference>
<evidence type="ECO:0000313" key="6">
    <source>
        <dbReference type="EMBL" id="EHB03461.1"/>
    </source>
</evidence>
<dbReference type="GO" id="GO:0005829">
    <property type="term" value="C:cytosol"/>
    <property type="evidence" value="ECO:0007669"/>
    <property type="project" value="TreeGrafter"/>
</dbReference>
<dbReference type="GO" id="GO:0032675">
    <property type="term" value="P:regulation of interleukin-6 production"/>
    <property type="evidence" value="ECO:0007669"/>
    <property type="project" value="TreeGrafter"/>
</dbReference>
<evidence type="ECO:0000256" key="5">
    <source>
        <dbReference type="SAM" id="MobiDB-lite"/>
    </source>
</evidence>
<proteinExistence type="predicted"/>
<dbReference type="GO" id="GO:0006954">
    <property type="term" value="P:inflammatory response"/>
    <property type="evidence" value="ECO:0007669"/>
    <property type="project" value="TreeGrafter"/>
</dbReference>
<protein>
    <submittedName>
        <fullName evidence="6">Actin filament-associated protein 1-like 2</fullName>
    </submittedName>
</protein>
<dbReference type="AlphaFoldDB" id="G5B2E9"/>
<dbReference type="InterPro" id="IPR030113">
    <property type="entry name" value="AFAP"/>
</dbReference>
<evidence type="ECO:0000256" key="1">
    <source>
        <dbReference type="ARBA" id="ARBA00004496"/>
    </source>
</evidence>
<comment type="subcellular location">
    <subcellularLocation>
        <location evidence="1">Cytoplasm</location>
    </subcellularLocation>
</comment>
<evidence type="ECO:0000256" key="2">
    <source>
        <dbReference type="ARBA" id="ARBA00022490"/>
    </source>
</evidence>
<keyword evidence="2" id="KW-0963">Cytoplasm</keyword>
<dbReference type="GO" id="GO:0045893">
    <property type="term" value="P:positive regulation of DNA-templated transcription"/>
    <property type="evidence" value="ECO:0007669"/>
    <property type="project" value="TreeGrafter"/>
</dbReference>
<dbReference type="GO" id="GO:0045742">
    <property type="term" value="P:positive regulation of epidermal growth factor receptor signaling pathway"/>
    <property type="evidence" value="ECO:0007669"/>
    <property type="project" value="TreeGrafter"/>
</dbReference>
<feature type="compositionally biased region" description="Polar residues" evidence="5">
    <location>
        <begin position="90"/>
        <end position="99"/>
    </location>
</feature>
<dbReference type="GO" id="GO:0042169">
    <property type="term" value="F:SH2 domain binding"/>
    <property type="evidence" value="ECO:0007669"/>
    <property type="project" value="TreeGrafter"/>
</dbReference>
<dbReference type="PANTHER" id="PTHR14338:SF4">
    <property type="entry name" value="ACTIN FILAMENT-ASSOCIATED PROTEIN 1-LIKE 2"/>
    <property type="match status" value="1"/>
</dbReference>
<evidence type="ECO:0000256" key="3">
    <source>
        <dbReference type="ARBA" id="ARBA00022737"/>
    </source>
</evidence>
<feature type="compositionally biased region" description="Basic and acidic residues" evidence="5">
    <location>
        <begin position="78"/>
        <end position="89"/>
    </location>
</feature>
<evidence type="ECO:0000256" key="4">
    <source>
        <dbReference type="ARBA" id="ARBA00023054"/>
    </source>
</evidence>
<feature type="region of interest" description="Disordered" evidence="5">
    <location>
        <begin position="74"/>
        <end position="166"/>
    </location>
</feature>
<keyword evidence="4" id="KW-0175">Coiled coil</keyword>
<dbReference type="GO" id="GO:0017124">
    <property type="term" value="F:SH3 domain binding"/>
    <property type="evidence" value="ECO:0007669"/>
    <property type="project" value="TreeGrafter"/>
</dbReference>